<comment type="function">
    <text evidence="1">Broad specificity carboxypetidase that releases amino acids sequentially from the C-terminus, including neutral, aromatic, polar and basic residues.</text>
</comment>
<evidence type="ECO:0000256" key="1">
    <source>
        <dbReference type="PIRNR" id="PIRNR006615"/>
    </source>
</evidence>
<keyword evidence="1 4" id="KW-0378">Hydrolase</keyword>
<dbReference type="Pfam" id="PF02074">
    <property type="entry name" value="Peptidase_M32"/>
    <property type="match status" value="1"/>
</dbReference>
<comment type="similarity">
    <text evidence="1">Belongs to the peptidase M32 family.</text>
</comment>
<dbReference type="OrthoDB" id="9772308at2"/>
<feature type="active site" description="Proton donor/acceptor" evidence="3">
    <location>
        <position position="268"/>
    </location>
</feature>
<protein>
    <recommendedName>
        <fullName evidence="1">Metal-dependent carboxypeptidase</fullName>
        <ecNumber evidence="1">3.4.17.19</ecNumber>
    </recommendedName>
</protein>
<dbReference type="AlphaFoldDB" id="A0A5C5WA38"/>
<dbReference type="SUPFAM" id="SSF55486">
    <property type="entry name" value="Metalloproteases ('zincins'), catalytic domain"/>
    <property type="match status" value="1"/>
</dbReference>
<comment type="caution">
    <text evidence="4">The sequence shown here is derived from an EMBL/GenBank/DDBJ whole genome shotgun (WGS) entry which is preliminary data.</text>
</comment>
<keyword evidence="5" id="KW-1185">Reference proteome</keyword>
<evidence type="ECO:0000313" key="4">
    <source>
        <dbReference type="EMBL" id="TWT47736.1"/>
    </source>
</evidence>
<dbReference type="GO" id="GO:0004181">
    <property type="term" value="F:metallocarboxypeptidase activity"/>
    <property type="evidence" value="ECO:0007669"/>
    <property type="project" value="UniProtKB-UniRule"/>
</dbReference>
<dbReference type="PANTHER" id="PTHR34217:SF1">
    <property type="entry name" value="CARBOXYPEPTIDASE 1"/>
    <property type="match status" value="1"/>
</dbReference>
<dbReference type="RefSeq" id="WP_146572551.1">
    <property type="nucleotide sequence ID" value="NZ_SJPH01000002.1"/>
</dbReference>
<comment type="cofactor">
    <cofactor evidence="2">
        <name>Zn(2+)</name>
        <dbReference type="ChEBI" id="CHEBI:29105"/>
    </cofactor>
    <text evidence="2">Binds 1 zinc ion per subunit.</text>
</comment>
<dbReference type="EMBL" id="SJPH01000002">
    <property type="protein sequence ID" value="TWT47736.1"/>
    <property type="molecule type" value="Genomic_DNA"/>
</dbReference>
<dbReference type="PIRSF" id="PIRSF006615">
    <property type="entry name" value="Zn_crbxpep_Taq"/>
    <property type="match status" value="1"/>
</dbReference>
<dbReference type="PANTHER" id="PTHR34217">
    <property type="entry name" value="METAL-DEPENDENT CARBOXYPEPTIDASE"/>
    <property type="match status" value="1"/>
</dbReference>
<keyword evidence="1" id="KW-0482">Metalloprotease</keyword>
<dbReference type="EC" id="3.4.17.19" evidence="1"/>
<keyword evidence="1" id="KW-0645">Protease</keyword>
<evidence type="ECO:0000313" key="5">
    <source>
        <dbReference type="Proteomes" id="UP000318995"/>
    </source>
</evidence>
<dbReference type="GO" id="GO:0006508">
    <property type="term" value="P:proteolysis"/>
    <property type="evidence" value="ECO:0007669"/>
    <property type="project" value="UniProtKB-UniRule"/>
</dbReference>
<dbReference type="InterPro" id="IPR001333">
    <property type="entry name" value="Peptidase_M32_Taq"/>
</dbReference>
<dbReference type="Gene3D" id="1.10.1370.30">
    <property type="match status" value="1"/>
</dbReference>
<dbReference type="GO" id="GO:0046872">
    <property type="term" value="F:metal ion binding"/>
    <property type="evidence" value="ECO:0007669"/>
    <property type="project" value="UniProtKB-KW"/>
</dbReference>
<dbReference type="PROSITE" id="PS52034">
    <property type="entry name" value="PEPTIDASE_M32"/>
    <property type="match status" value="1"/>
</dbReference>
<gene>
    <name evidence="4" type="ORF">Pla111_13560</name>
</gene>
<dbReference type="Proteomes" id="UP000318995">
    <property type="component" value="Unassembled WGS sequence"/>
</dbReference>
<reference evidence="4 5" key="1">
    <citation type="submission" date="2019-02" db="EMBL/GenBank/DDBJ databases">
        <title>Deep-cultivation of Planctomycetes and their phenomic and genomic characterization uncovers novel biology.</title>
        <authorList>
            <person name="Wiegand S."/>
            <person name="Jogler M."/>
            <person name="Boedeker C."/>
            <person name="Pinto D."/>
            <person name="Vollmers J."/>
            <person name="Rivas-Marin E."/>
            <person name="Kohn T."/>
            <person name="Peeters S.H."/>
            <person name="Heuer A."/>
            <person name="Rast P."/>
            <person name="Oberbeckmann S."/>
            <person name="Bunk B."/>
            <person name="Jeske O."/>
            <person name="Meyerdierks A."/>
            <person name="Storesund J.E."/>
            <person name="Kallscheuer N."/>
            <person name="Luecker S."/>
            <person name="Lage O.M."/>
            <person name="Pohl T."/>
            <person name="Merkel B.J."/>
            <person name="Hornburger P."/>
            <person name="Mueller R.-W."/>
            <person name="Bruemmer F."/>
            <person name="Labrenz M."/>
            <person name="Spormann A.M."/>
            <person name="Op Den Camp H."/>
            <person name="Overmann J."/>
            <person name="Amann R."/>
            <person name="Jetten M.S.M."/>
            <person name="Mascher T."/>
            <person name="Medema M.H."/>
            <person name="Devos D.P."/>
            <person name="Kaster A.-K."/>
            <person name="Ovreas L."/>
            <person name="Rohde M."/>
            <person name="Galperin M.Y."/>
            <person name="Jogler C."/>
        </authorList>
    </citation>
    <scope>NUCLEOTIDE SEQUENCE [LARGE SCALE GENOMIC DNA]</scope>
    <source>
        <strain evidence="4 5">Pla111</strain>
    </source>
</reference>
<accession>A0A5C5WA38</accession>
<evidence type="ECO:0000256" key="2">
    <source>
        <dbReference type="PIRSR" id="PIRSR006615-1"/>
    </source>
</evidence>
<keyword evidence="2" id="KW-0862">Zinc</keyword>
<dbReference type="CDD" id="cd06460">
    <property type="entry name" value="M32_Taq"/>
    <property type="match status" value="1"/>
</dbReference>
<organism evidence="4 5">
    <name type="scientific">Botrimarina hoheduenensis</name>
    <dbReference type="NCBI Taxonomy" id="2528000"/>
    <lineage>
        <taxon>Bacteria</taxon>
        <taxon>Pseudomonadati</taxon>
        <taxon>Planctomycetota</taxon>
        <taxon>Planctomycetia</taxon>
        <taxon>Pirellulales</taxon>
        <taxon>Lacipirellulaceae</taxon>
        <taxon>Botrimarina</taxon>
    </lineage>
</organism>
<keyword evidence="1 4" id="KW-0121">Carboxypeptidase</keyword>
<proteinExistence type="inferred from homology"/>
<feature type="binding site" evidence="2">
    <location>
        <position position="297"/>
    </location>
    <ligand>
        <name>Zn(2+)</name>
        <dbReference type="ChEBI" id="CHEBI:29105"/>
        <note>catalytic</note>
    </ligand>
</feature>
<comment type="catalytic activity">
    <reaction evidence="1">
        <text>Release of a C-terminal amino acid with broad specificity, except for -Pro.</text>
        <dbReference type="EC" id="3.4.17.19"/>
    </reaction>
</comment>
<name>A0A5C5WA38_9BACT</name>
<sequence length="503" mass="55163">MSVANTFEKVRAHARETALLSSISGLVEWDEQTHMPPAGAAWRAEQQAYLAGVIHRRSTAPELGDWLAELSAADESADPESDIGCVAREMTRVYHRLTKLPGELVEEVARVASQSHHAWAAARKADDFATFRPSLERMLELQRQRAAAFGYNGSPYDALLDEYEPGETGDSVGAALAALRDQLTPLVQQIVQSGVTAPSELTQRSFPVQQQVAFGKVAAAAVGFDFQAGSLDVTPHPFCGGAGPRDIRLTTRYNEHDFVDGFFSILHETGHGLYEQGLSEKWFGLPPGTAISLGIHESQSRMWENLVGRSRGFWQHFFAPLCAAFPTSMKGVDPDQWWFAINEAKPSLIRVDSDEATYNLHVVVRYELERAMIEGDLAVADLPGAWNEAYTRIVGATPANDAQGCLQDVHWSMGAFGYFPTYALGNLYAAQLFEQAESDLGDLGARFARGEFAPLLDWLRTKIHSVGQRVSAAQLVEQITGKPLSAEPLMAHLRTKFGGLYGL</sequence>
<dbReference type="PRINTS" id="PR00998">
    <property type="entry name" value="CRBOXYPTASET"/>
</dbReference>
<feature type="binding site" evidence="2">
    <location>
        <position position="267"/>
    </location>
    <ligand>
        <name>Zn(2+)</name>
        <dbReference type="ChEBI" id="CHEBI:29105"/>
        <note>catalytic</note>
    </ligand>
</feature>
<evidence type="ECO:0000256" key="3">
    <source>
        <dbReference type="PIRSR" id="PIRSR006615-2"/>
    </source>
</evidence>
<keyword evidence="1 2" id="KW-0479">Metal-binding</keyword>
<feature type="binding site" evidence="2">
    <location>
        <position position="271"/>
    </location>
    <ligand>
        <name>Zn(2+)</name>
        <dbReference type="ChEBI" id="CHEBI:29105"/>
        <note>catalytic</note>
    </ligand>
</feature>